<keyword evidence="3" id="KW-1185">Reference proteome</keyword>
<dbReference type="AlphaFoldDB" id="A0AAD8CA44"/>
<gene>
    <name evidence="2" type="ORF">Bpfe_001271</name>
</gene>
<keyword evidence="1" id="KW-0472">Membrane</keyword>
<keyword evidence="1" id="KW-0812">Transmembrane</keyword>
<organism evidence="2 3">
    <name type="scientific">Biomphalaria pfeifferi</name>
    <name type="common">Bloodfluke planorb</name>
    <name type="synonym">Freshwater snail</name>
    <dbReference type="NCBI Taxonomy" id="112525"/>
    <lineage>
        <taxon>Eukaryota</taxon>
        <taxon>Metazoa</taxon>
        <taxon>Spiralia</taxon>
        <taxon>Lophotrochozoa</taxon>
        <taxon>Mollusca</taxon>
        <taxon>Gastropoda</taxon>
        <taxon>Heterobranchia</taxon>
        <taxon>Euthyneura</taxon>
        <taxon>Panpulmonata</taxon>
        <taxon>Hygrophila</taxon>
        <taxon>Lymnaeoidea</taxon>
        <taxon>Planorbidae</taxon>
        <taxon>Biomphalaria</taxon>
    </lineage>
</organism>
<comment type="caution">
    <text evidence="2">The sequence shown here is derived from an EMBL/GenBank/DDBJ whole genome shotgun (WGS) entry which is preliminary data.</text>
</comment>
<dbReference type="Proteomes" id="UP001233172">
    <property type="component" value="Unassembled WGS sequence"/>
</dbReference>
<reference evidence="2" key="1">
    <citation type="journal article" date="2023" name="PLoS Negl. Trop. Dis.">
        <title>A genome sequence for Biomphalaria pfeifferi, the major vector snail for the human-infecting parasite Schistosoma mansoni.</title>
        <authorList>
            <person name="Bu L."/>
            <person name="Lu L."/>
            <person name="Laidemitt M.R."/>
            <person name="Zhang S.M."/>
            <person name="Mutuku M."/>
            <person name="Mkoji G."/>
            <person name="Steinauer M."/>
            <person name="Loker E.S."/>
        </authorList>
    </citation>
    <scope>NUCLEOTIDE SEQUENCE</scope>
    <source>
        <strain evidence="2">KasaAsao</strain>
    </source>
</reference>
<dbReference type="EMBL" id="JASAOG010000003">
    <property type="protein sequence ID" value="KAK0069089.1"/>
    <property type="molecule type" value="Genomic_DNA"/>
</dbReference>
<evidence type="ECO:0000313" key="3">
    <source>
        <dbReference type="Proteomes" id="UP001233172"/>
    </source>
</evidence>
<proteinExistence type="predicted"/>
<keyword evidence="1" id="KW-1133">Transmembrane helix</keyword>
<accession>A0AAD8CA44</accession>
<feature type="transmembrane region" description="Helical" evidence="1">
    <location>
        <begin position="29"/>
        <end position="53"/>
    </location>
</feature>
<reference evidence="2" key="2">
    <citation type="submission" date="2023-04" db="EMBL/GenBank/DDBJ databases">
        <authorList>
            <person name="Bu L."/>
            <person name="Lu L."/>
            <person name="Laidemitt M.R."/>
            <person name="Zhang S.M."/>
            <person name="Mutuku M."/>
            <person name="Mkoji G."/>
            <person name="Steinauer M."/>
            <person name="Loker E.S."/>
        </authorList>
    </citation>
    <scope>NUCLEOTIDE SEQUENCE</scope>
    <source>
        <strain evidence="2">KasaAsao</strain>
        <tissue evidence="2">Whole Snail</tissue>
    </source>
</reference>
<name>A0AAD8CA44_BIOPF</name>
<evidence type="ECO:0000256" key="1">
    <source>
        <dbReference type="SAM" id="Phobius"/>
    </source>
</evidence>
<evidence type="ECO:0000313" key="2">
    <source>
        <dbReference type="EMBL" id="KAK0069089.1"/>
    </source>
</evidence>
<protein>
    <submittedName>
        <fullName evidence="2">Cell adhesion molecule 2</fullName>
    </submittedName>
</protein>
<sequence>MSLYCNTVLVGEMFADINLLKILIYGNTVAMIVMGVILSSIIIVQFVVIIFVIRKSQAVCVKKSGERKPHIYDQPNKESHYDYIDSCYKSVEI</sequence>